<feature type="compositionally biased region" description="Polar residues" evidence="1">
    <location>
        <begin position="64"/>
        <end position="83"/>
    </location>
</feature>
<feature type="region of interest" description="Disordered" evidence="1">
    <location>
        <begin position="63"/>
        <end position="83"/>
    </location>
</feature>
<dbReference type="AlphaFoldDB" id="A0AAV2EBM9"/>
<evidence type="ECO:0000313" key="2">
    <source>
        <dbReference type="EMBL" id="CAL1383358.1"/>
    </source>
</evidence>
<dbReference type="PROSITE" id="PS51257">
    <property type="entry name" value="PROKAR_LIPOPROTEIN"/>
    <property type="match status" value="1"/>
</dbReference>
<sequence>MIQHFQRHAMRISKLEQESLSWGGASSLSTACRSGVSHLPPKHGMIEADGVIELGGEAVGMANNGGSQRQWSSFIPPSSPLNY</sequence>
<reference evidence="2 3" key="1">
    <citation type="submission" date="2024-04" db="EMBL/GenBank/DDBJ databases">
        <authorList>
            <person name="Fracassetti M."/>
        </authorList>
    </citation>
    <scope>NUCLEOTIDE SEQUENCE [LARGE SCALE GENOMIC DNA]</scope>
</reference>
<organism evidence="2 3">
    <name type="scientific">Linum trigynum</name>
    <dbReference type="NCBI Taxonomy" id="586398"/>
    <lineage>
        <taxon>Eukaryota</taxon>
        <taxon>Viridiplantae</taxon>
        <taxon>Streptophyta</taxon>
        <taxon>Embryophyta</taxon>
        <taxon>Tracheophyta</taxon>
        <taxon>Spermatophyta</taxon>
        <taxon>Magnoliopsida</taxon>
        <taxon>eudicotyledons</taxon>
        <taxon>Gunneridae</taxon>
        <taxon>Pentapetalae</taxon>
        <taxon>rosids</taxon>
        <taxon>fabids</taxon>
        <taxon>Malpighiales</taxon>
        <taxon>Linaceae</taxon>
        <taxon>Linum</taxon>
    </lineage>
</organism>
<proteinExistence type="predicted"/>
<accession>A0AAV2EBM9</accession>
<evidence type="ECO:0000256" key="1">
    <source>
        <dbReference type="SAM" id="MobiDB-lite"/>
    </source>
</evidence>
<protein>
    <submittedName>
        <fullName evidence="2">Uncharacterized protein</fullName>
    </submittedName>
</protein>
<dbReference type="Proteomes" id="UP001497516">
    <property type="component" value="Chromosome 4"/>
</dbReference>
<name>A0AAV2EBM9_9ROSI</name>
<keyword evidence="3" id="KW-1185">Reference proteome</keyword>
<dbReference type="EMBL" id="OZ034817">
    <property type="protein sequence ID" value="CAL1383358.1"/>
    <property type="molecule type" value="Genomic_DNA"/>
</dbReference>
<gene>
    <name evidence="2" type="ORF">LTRI10_LOCUS24639</name>
</gene>
<evidence type="ECO:0000313" key="3">
    <source>
        <dbReference type="Proteomes" id="UP001497516"/>
    </source>
</evidence>